<keyword evidence="2 4" id="KW-0689">Ribosomal protein</keyword>
<dbReference type="NCBIfam" id="TIGR01011">
    <property type="entry name" value="rpsB_bact"/>
    <property type="match status" value="1"/>
</dbReference>
<dbReference type="CDD" id="cd01425">
    <property type="entry name" value="RPS2"/>
    <property type="match status" value="1"/>
</dbReference>
<dbReference type="PROSITE" id="PS00963">
    <property type="entry name" value="RIBOSOMAL_S2_2"/>
    <property type="match status" value="1"/>
</dbReference>
<proteinExistence type="inferred from homology"/>
<evidence type="ECO:0000313" key="5">
    <source>
        <dbReference type="EMBL" id="BCL05870.1"/>
    </source>
</evidence>
<organism evidence="5">
    <name type="scientific">Pteridomonas sp. YPF1301</name>
    <dbReference type="NCBI Taxonomy" id="2766739"/>
    <lineage>
        <taxon>Eukaryota</taxon>
        <taxon>Sar</taxon>
        <taxon>Stramenopiles</taxon>
        <taxon>Ochrophyta</taxon>
        <taxon>Dictyochophyceae</taxon>
        <taxon>Pedinellales</taxon>
        <taxon>Pteridomonas</taxon>
    </lineage>
</organism>
<dbReference type="PRINTS" id="PR00395">
    <property type="entry name" value="RIBOSOMALS2"/>
</dbReference>
<dbReference type="EMBL" id="LC580440">
    <property type="protein sequence ID" value="BCL05870.1"/>
    <property type="molecule type" value="Genomic_DNA"/>
</dbReference>
<keyword evidence="5" id="KW-0934">Plastid</keyword>
<dbReference type="GO" id="GO:0003735">
    <property type="term" value="F:structural constituent of ribosome"/>
    <property type="evidence" value="ECO:0007669"/>
    <property type="project" value="InterPro"/>
</dbReference>
<dbReference type="GO" id="GO:0005763">
    <property type="term" value="C:mitochondrial small ribosomal subunit"/>
    <property type="evidence" value="ECO:0007669"/>
    <property type="project" value="TreeGrafter"/>
</dbReference>
<accession>A0A7G1MRS9</accession>
<name>A0A7G1MRS9_9STRA</name>
<dbReference type="GO" id="GO:0006412">
    <property type="term" value="P:translation"/>
    <property type="evidence" value="ECO:0007669"/>
    <property type="project" value="InterPro"/>
</dbReference>
<evidence type="ECO:0000256" key="3">
    <source>
        <dbReference type="ARBA" id="ARBA00023274"/>
    </source>
</evidence>
<dbReference type="Gene3D" id="1.10.287.610">
    <property type="entry name" value="Helix hairpin bin"/>
    <property type="match status" value="1"/>
</dbReference>
<reference evidence="5" key="1">
    <citation type="submission" date="2020-09" db="EMBL/GenBank/DDBJ databases">
        <title>Highly reduced plastid genomes of the non-photosynthetic dictyochophyceans Pteridomonas spp. (Ochrophyta, SAR).</title>
        <authorList>
            <person name="Kayama M."/>
            <person name="Kamikawa R."/>
        </authorList>
    </citation>
    <scope>NUCLEOTIDE SEQUENCE</scope>
    <source>
        <strain evidence="5">YPF1301</strain>
    </source>
</reference>
<dbReference type="Pfam" id="PF00318">
    <property type="entry name" value="Ribosomal_S2"/>
    <property type="match status" value="1"/>
</dbReference>
<comment type="similarity">
    <text evidence="1 4">Belongs to the universal ribosomal protein uS2 family.</text>
</comment>
<evidence type="ECO:0000256" key="1">
    <source>
        <dbReference type="ARBA" id="ARBA00006242"/>
    </source>
</evidence>
<evidence type="ECO:0000256" key="2">
    <source>
        <dbReference type="ARBA" id="ARBA00022980"/>
    </source>
</evidence>
<dbReference type="AlphaFoldDB" id="A0A7G1MRS9"/>
<dbReference type="InterPro" id="IPR018130">
    <property type="entry name" value="Ribosomal_uS2_CS"/>
</dbReference>
<sequence length="226" mass="26270">MKFVKKLLHSGVSYGHQKHLVNKKMFPYISFEKKGIHFINLFKTIKKLNEACIFILEKVKNKQNILFIGTTPGISEVIQTVAQKCRSCYVNYKWLGGLLTNWSTMHVQIKKFKLLKKNFYLNLKKYTKQKRIKLENYINKLYLKFMGILNMQKLPDVVIIAGYNNELTSIYEAKRKKIPIISIMDTNCDPTLIDIVIPGNDDLPSSVKLILSQLSMTILKHVLPKF</sequence>
<dbReference type="SUPFAM" id="SSF52313">
    <property type="entry name" value="Ribosomal protein S2"/>
    <property type="match status" value="1"/>
</dbReference>
<dbReference type="Gene3D" id="3.40.50.10490">
    <property type="entry name" value="Glucose-6-phosphate isomerase like protein, domain 1"/>
    <property type="match status" value="1"/>
</dbReference>
<dbReference type="PANTHER" id="PTHR12534">
    <property type="entry name" value="30S RIBOSOMAL PROTEIN S2 PROKARYOTIC AND ORGANELLAR"/>
    <property type="match status" value="1"/>
</dbReference>
<protein>
    <submittedName>
        <fullName evidence="5">Ribosomal protein S2</fullName>
    </submittedName>
</protein>
<dbReference type="InterPro" id="IPR023591">
    <property type="entry name" value="Ribosomal_uS2_flav_dom_sf"/>
</dbReference>
<gene>
    <name evidence="5" type="primary">rps2</name>
</gene>
<dbReference type="InterPro" id="IPR001865">
    <property type="entry name" value="Ribosomal_uS2"/>
</dbReference>
<dbReference type="InterPro" id="IPR005706">
    <property type="entry name" value="Ribosomal_uS2_bac/mit/plastid"/>
</dbReference>
<geneLocation type="plastid" evidence="5"/>
<dbReference type="PANTHER" id="PTHR12534:SF0">
    <property type="entry name" value="SMALL RIBOSOMAL SUBUNIT PROTEIN US2M"/>
    <property type="match status" value="1"/>
</dbReference>
<dbReference type="HAMAP" id="MF_00291_B">
    <property type="entry name" value="Ribosomal_uS2_B"/>
    <property type="match status" value="1"/>
</dbReference>
<keyword evidence="3 4" id="KW-0687">Ribonucleoprotein</keyword>
<evidence type="ECO:0000256" key="4">
    <source>
        <dbReference type="RuleBase" id="RU003631"/>
    </source>
</evidence>